<evidence type="ECO:0000313" key="1">
    <source>
        <dbReference type="EMBL" id="QFS52025.1"/>
    </source>
</evidence>
<dbReference type="AlphaFoldDB" id="A0A5P8WGU6"/>
<dbReference type="EMBL" id="CP045227">
    <property type="protein sequence ID" value="QFS52025.1"/>
    <property type="molecule type" value="Genomic_DNA"/>
</dbReference>
<dbReference type="KEGG" id="nsh:GXM_09519"/>
<organism evidence="1 2">
    <name type="scientific">Nostoc sphaeroides CCNUC1</name>
    <dbReference type="NCBI Taxonomy" id="2653204"/>
    <lineage>
        <taxon>Bacteria</taxon>
        <taxon>Bacillati</taxon>
        <taxon>Cyanobacteriota</taxon>
        <taxon>Cyanophyceae</taxon>
        <taxon>Nostocales</taxon>
        <taxon>Nostocaceae</taxon>
        <taxon>Nostoc</taxon>
    </lineage>
</organism>
<dbReference type="RefSeq" id="WP_152592271.1">
    <property type="nucleotide sequence ID" value="NZ_CP045227.1"/>
</dbReference>
<proteinExistence type="predicted"/>
<name>A0A5P8WGU6_9NOSO</name>
<reference evidence="1 2" key="1">
    <citation type="submission" date="2019-10" db="EMBL/GenBank/DDBJ databases">
        <title>Genomic and transcriptomic insights into the perfect genentic adaptation of a filamentous nitrogen-fixing cyanobacterium to rice fields.</title>
        <authorList>
            <person name="Chen Z."/>
        </authorList>
    </citation>
    <scope>NUCLEOTIDE SEQUENCE [LARGE SCALE GENOMIC DNA]</scope>
    <source>
        <strain evidence="1">CCNUC1</strain>
    </source>
</reference>
<gene>
    <name evidence="1" type="ORF">GXM_09519</name>
</gene>
<accession>A0A5P8WGU6</accession>
<sequence>MNYLHTILESYHLGKTKTIEVVPGLPDDSIDECLSRLIRTRLPSTDRLLMHKFGNARQRGLLAARRGDLMVAEKTFGAARFLLELNKLSTEGSLLYLSFLEQAESYLDYRRGDFEQARNRIYHALAVDVTLEEEHEYDILLLHRIQLVHNLVRIDARCMNLERAIELACQILGYLQGKLEVLPIPGNWGYERVLRQRQEFVGAMFAQVTSEVALILAGKNPQAVRDLLAVASTNLRLQINGNCHLRANAWLLIKQAFASNNIALFLKRVSQFLSEGCADTPLLWYATVIDLIVVCEELDLPDSELFTQEVARDAASWEHLPQKFSSLLGVHPKTEAA</sequence>
<keyword evidence="2" id="KW-1185">Reference proteome</keyword>
<dbReference type="Proteomes" id="UP000326678">
    <property type="component" value="Chromosome Gxm2"/>
</dbReference>
<protein>
    <submittedName>
        <fullName evidence="1">Uncharacterized protein</fullName>
    </submittedName>
</protein>
<evidence type="ECO:0000313" key="2">
    <source>
        <dbReference type="Proteomes" id="UP000326678"/>
    </source>
</evidence>